<dbReference type="InterPro" id="IPR029061">
    <property type="entry name" value="THDP-binding"/>
</dbReference>
<gene>
    <name evidence="5" type="ORF">MNBD_BACTEROID05-794</name>
</gene>
<dbReference type="SUPFAM" id="SSF52518">
    <property type="entry name" value="Thiamin diphosphate-binding fold (THDP-binding)"/>
    <property type="match status" value="1"/>
</dbReference>
<evidence type="ECO:0000259" key="4">
    <source>
        <dbReference type="Pfam" id="PF00676"/>
    </source>
</evidence>
<feature type="domain" description="Dehydrogenase E1 component" evidence="4">
    <location>
        <begin position="9"/>
        <end position="169"/>
    </location>
</feature>
<accession>A0A3B0T6J8</accession>
<dbReference type="GO" id="GO:0004739">
    <property type="term" value="F:pyruvate dehydrogenase (acetyl-transferring) activity"/>
    <property type="evidence" value="ECO:0007669"/>
    <property type="project" value="TreeGrafter"/>
</dbReference>
<evidence type="ECO:0000256" key="3">
    <source>
        <dbReference type="ARBA" id="ARBA00023052"/>
    </source>
</evidence>
<dbReference type="GO" id="GO:0006086">
    <property type="term" value="P:pyruvate decarboxylation to acetyl-CoA"/>
    <property type="evidence" value="ECO:0007669"/>
    <property type="project" value="TreeGrafter"/>
</dbReference>
<protein>
    <recommendedName>
        <fullName evidence="4">Dehydrogenase E1 component domain-containing protein</fullName>
    </recommendedName>
</protein>
<dbReference type="Gene3D" id="3.40.50.970">
    <property type="match status" value="1"/>
</dbReference>
<dbReference type="PANTHER" id="PTHR11516:SF60">
    <property type="entry name" value="PYRUVATE DEHYDROGENASE E1 COMPONENT SUBUNIT ALPHA"/>
    <property type="match status" value="1"/>
</dbReference>
<dbReference type="Pfam" id="PF00676">
    <property type="entry name" value="E1_dh"/>
    <property type="match status" value="1"/>
</dbReference>
<dbReference type="AlphaFoldDB" id="A0A3B0T6J8"/>
<dbReference type="InterPro" id="IPR050642">
    <property type="entry name" value="PDH_E1_Alpha_Subunit"/>
</dbReference>
<evidence type="ECO:0000313" key="5">
    <source>
        <dbReference type="EMBL" id="VAW11683.1"/>
    </source>
</evidence>
<keyword evidence="2" id="KW-0560">Oxidoreductase</keyword>
<evidence type="ECO:0000256" key="2">
    <source>
        <dbReference type="ARBA" id="ARBA00023002"/>
    </source>
</evidence>
<dbReference type="PANTHER" id="PTHR11516">
    <property type="entry name" value="PYRUVATE DEHYDROGENASE E1 COMPONENT, ALPHA SUBUNIT BACTERIAL AND ORGANELLAR"/>
    <property type="match status" value="1"/>
</dbReference>
<name>A0A3B0T6J8_9ZZZZ</name>
<dbReference type="EMBL" id="UOEN01000039">
    <property type="protein sequence ID" value="VAW11683.1"/>
    <property type="molecule type" value="Genomic_DNA"/>
</dbReference>
<evidence type="ECO:0000256" key="1">
    <source>
        <dbReference type="ARBA" id="ARBA00001964"/>
    </source>
</evidence>
<dbReference type="InterPro" id="IPR001017">
    <property type="entry name" value="DH_E1"/>
</dbReference>
<comment type="cofactor">
    <cofactor evidence="1">
        <name>thiamine diphosphate</name>
        <dbReference type="ChEBI" id="CHEBI:58937"/>
    </cofactor>
</comment>
<proteinExistence type="predicted"/>
<sequence length="203" mass="23079">MLTKEDLIKFEEEVAEIFGRGEIRAPVHLRKGREDQLIKIFEEEKIGDDDYVYGFWDAHELALLKGVDRDELLQAIKDGKSISLSFPDKKVLCSGIVGSLMGTATGTAWALKHQKKQGRVFLFCGEMSAETGVFFEAVKYAVNFDLPVTFIVCDNGVSVMTDTRETWGSKDPWFKDTKFEKKIIYFQYKNGYPHSGLGKLIKF</sequence>
<keyword evidence="3" id="KW-0786">Thiamine pyrophosphate</keyword>
<reference evidence="5" key="1">
    <citation type="submission" date="2018-06" db="EMBL/GenBank/DDBJ databases">
        <authorList>
            <person name="Zhirakovskaya E."/>
        </authorList>
    </citation>
    <scope>NUCLEOTIDE SEQUENCE</scope>
</reference>
<organism evidence="5">
    <name type="scientific">hydrothermal vent metagenome</name>
    <dbReference type="NCBI Taxonomy" id="652676"/>
    <lineage>
        <taxon>unclassified sequences</taxon>
        <taxon>metagenomes</taxon>
        <taxon>ecological metagenomes</taxon>
    </lineage>
</organism>